<dbReference type="OrthoDB" id="9804019at2"/>
<dbReference type="RefSeq" id="WP_058031222.1">
    <property type="nucleotide sequence ID" value="NZ_CP013187.1"/>
</dbReference>
<dbReference type="Proteomes" id="UP000061457">
    <property type="component" value="Chromosome I"/>
</dbReference>
<sequence length="154" mass="16495">MHKILVSSCLLGQPVRYDGQSKGLTNDILTQWLKEKRVVAFCPEVSGGLPTPRPPAEISVEKVMTANGEDVTSEFQLGAQKALALCKAQQIKFALLKESSPSCGRNTIYDGSHKGVKVAGMGLTAEKLVKAGIQVFSEDQLPELVSALAIAEKN</sequence>
<dbReference type="STRING" id="161398.PP2015_3090"/>
<keyword evidence="2" id="KW-1185">Reference proteome</keyword>
<proteinExistence type="predicted"/>
<dbReference type="PATRIC" id="fig|161398.10.peg.3147"/>
<dbReference type="InterPro" id="IPR007553">
    <property type="entry name" value="2-thiour_desulf"/>
</dbReference>
<evidence type="ECO:0000313" key="2">
    <source>
        <dbReference type="Proteomes" id="UP000061457"/>
    </source>
</evidence>
<evidence type="ECO:0000313" key="1">
    <source>
        <dbReference type="EMBL" id="ALO43569.1"/>
    </source>
</evidence>
<dbReference type="Pfam" id="PF04463">
    <property type="entry name" value="2-thiour_desulf"/>
    <property type="match status" value="1"/>
</dbReference>
<reference evidence="1 2" key="1">
    <citation type="submission" date="2015-11" db="EMBL/GenBank/DDBJ databases">
        <authorList>
            <person name="Zhang Y."/>
            <person name="Guo Z."/>
        </authorList>
    </citation>
    <scope>NUCLEOTIDE SEQUENCE [LARGE SCALE GENOMIC DNA]</scope>
    <source>
        <strain evidence="1 2">KCTC 12086</strain>
    </source>
</reference>
<dbReference type="PANTHER" id="PTHR30087:SF1">
    <property type="entry name" value="HYPOTHETICAL CYTOSOLIC PROTEIN"/>
    <property type="match status" value="1"/>
</dbReference>
<protein>
    <submittedName>
        <fullName evidence="1">Uncharacterized protein</fullName>
    </submittedName>
</protein>
<name>A0A0S2K5G6_9GAMM</name>
<accession>A0A0S2K5G6</accession>
<gene>
    <name evidence="1" type="ORF">PP2015_3090</name>
</gene>
<organism evidence="1 2">
    <name type="scientific">Pseudoalteromonas phenolica</name>
    <dbReference type="NCBI Taxonomy" id="161398"/>
    <lineage>
        <taxon>Bacteria</taxon>
        <taxon>Pseudomonadati</taxon>
        <taxon>Pseudomonadota</taxon>
        <taxon>Gammaproteobacteria</taxon>
        <taxon>Alteromonadales</taxon>
        <taxon>Pseudoalteromonadaceae</taxon>
        <taxon>Pseudoalteromonas</taxon>
    </lineage>
</organism>
<dbReference type="PANTHER" id="PTHR30087">
    <property type="entry name" value="INNER MEMBRANE PROTEIN"/>
    <property type="match status" value="1"/>
</dbReference>
<dbReference type="AlphaFoldDB" id="A0A0S2K5G6"/>
<dbReference type="KEGG" id="pphe:PP2015_3090"/>
<dbReference type="EMBL" id="CP013187">
    <property type="protein sequence ID" value="ALO43569.1"/>
    <property type="molecule type" value="Genomic_DNA"/>
</dbReference>